<dbReference type="EMBL" id="CACSII010000011">
    <property type="protein sequence ID" value="CAA0102932.1"/>
    <property type="molecule type" value="Genomic_DNA"/>
</dbReference>
<sequence length="148" mass="15845">MSIPALALADTGNHQSEYEIVNAVGGGSGTGAGTWEINRTEDGWVKILIEDTGDQKTTFTNTRVTSEVALEYDPNTATWVGTTKALECTNNGGFVNGCNFVTIGEEVDLYEINVFLDEDDNTGTVSQKSDAEALGAVTTTTVTYTFMR</sequence>
<dbReference type="AlphaFoldDB" id="A0A5S9PGE0"/>
<reference evidence="1 2" key="1">
    <citation type="submission" date="2019-11" db="EMBL/GenBank/DDBJ databases">
        <authorList>
            <person name="Holert J."/>
        </authorList>
    </citation>
    <scope>NUCLEOTIDE SEQUENCE [LARGE SCALE GENOMIC DNA]</scope>
    <source>
        <strain evidence="1">BC5_2</strain>
    </source>
</reference>
<name>A0A5S9PGE0_9GAMM</name>
<protein>
    <submittedName>
        <fullName evidence="1">Uncharacterized protein</fullName>
    </submittedName>
</protein>
<accession>A0A5S9PGE0</accession>
<organism evidence="1 2">
    <name type="scientific">BD1-7 clade bacterium</name>
    <dbReference type="NCBI Taxonomy" id="2029982"/>
    <lineage>
        <taxon>Bacteria</taxon>
        <taxon>Pseudomonadati</taxon>
        <taxon>Pseudomonadota</taxon>
        <taxon>Gammaproteobacteria</taxon>
        <taxon>Cellvibrionales</taxon>
        <taxon>Spongiibacteraceae</taxon>
        <taxon>BD1-7 clade</taxon>
    </lineage>
</organism>
<dbReference type="Proteomes" id="UP000434580">
    <property type="component" value="Unassembled WGS sequence"/>
</dbReference>
<proteinExistence type="predicted"/>
<gene>
    <name evidence="1" type="ORF">DPBNPPHM_04051</name>
</gene>
<evidence type="ECO:0000313" key="2">
    <source>
        <dbReference type="Proteomes" id="UP000434580"/>
    </source>
</evidence>
<evidence type="ECO:0000313" key="1">
    <source>
        <dbReference type="EMBL" id="CAA0102932.1"/>
    </source>
</evidence>